<dbReference type="PROSITE" id="PS50067">
    <property type="entry name" value="KINESIN_MOTOR_2"/>
    <property type="match status" value="1"/>
</dbReference>
<dbReference type="GO" id="GO:0003777">
    <property type="term" value="F:microtubule motor activity"/>
    <property type="evidence" value="ECO:0007669"/>
    <property type="project" value="InterPro"/>
</dbReference>
<dbReference type="SMART" id="SM00239">
    <property type="entry name" value="C2"/>
    <property type="match status" value="1"/>
</dbReference>
<comment type="subcellular location">
    <subcellularLocation>
        <location evidence="1">Mitochondrion membrane</location>
        <topology evidence="1">Peripheral membrane protein</topology>
    </subcellularLocation>
</comment>
<dbReference type="InterPro" id="IPR035892">
    <property type="entry name" value="C2_domain_sf"/>
</dbReference>
<keyword evidence="7" id="KW-0472">Membrane</keyword>
<evidence type="ECO:0000256" key="4">
    <source>
        <dbReference type="ARBA" id="ARBA00022840"/>
    </source>
</evidence>
<keyword evidence="16" id="KW-1185">Reference proteome</keyword>
<dbReference type="PRINTS" id="PR00380">
    <property type="entry name" value="KINESINHEAVY"/>
</dbReference>
<dbReference type="EMBL" id="JAWZYT010003301">
    <property type="protein sequence ID" value="KAK4299096.1"/>
    <property type="molecule type" value="Genomic_DNA"/>
</dbReference>
<comment type="caution">
    <text evidence="15">The sequence shown here is derived from an EMBL/GenBank/DDBJ whole genome shotgun (WGS) entry which is preliminary data.</text>
</comment>
<keyword evidence="8 11" id="KW-0505">Motor protein</keyword>
<dbReference type="InterPro" id="IPR000253">
    <property type="entry name" value="FHA_dom"/>
</dbReference>
<sequence length="957" mass="107237">MLNPEDPQDVKAFTYDHSYWSFDGSKEQTDGYFAKESPNSTYADQMTVYNDLGGGILTNAWAGYNSTLFAYGQTGSGKSWSVVGYGPNKGIVPLFCNDLFKGITENTENKEFEVRFSMLEIYNEVVRDLLNPSKKKNGLKVRQHPKKGFYAEGLKLALVSNYQEIEQKMNEGTVNRTIASTNMNATSSRAHTIVSINFVQKFKNVAGQETAKQAVVNLVDLAGSERVESTGATGSRLKEGAAINQSLSSLGNCINALAERSSGKQVRVPFRDSTLTRLLMNALGGNSKTIMIAAISPADINYEETLSTLRFADRAKQIKTKATVNEDPTDKLLRELRDENEKLKKMMAGGKIDKDFIDTDGDGYDDRVSEDMKKKLQEEMRARMMENELEMANMKKSYEEKLKTAKKDFADPTLAKKEQDKQKKPHIYNLNVDPMLSGRIINILQPGVNTVGNRKGEESNITMMSPSIQQQHAELNVGKDGRVNIKPVNTDCRVLVNGSQIQGDTTLCHNDRLVFGATQLWVFQNPPEKKKAKLPNQVITYEYAQEEIAAKSGVDMTSSSDADVSKIQEDLLEVMPAVEEANSLSAELDKRVKFEIIMVAPQVLGKQKGKTEVSRVGRVGRIQVKMKNLENGTEFVWTKEKFLDRLFMMKEMYEKYEDEEDYDTPEADDPFQESLDTEVHIGTVQVTLQCLAFNIELKEQLEITNIKGDNVGMMNIELLPCDSKGRVFTEQDDMFVDTPSDLVGKSVNFFVKILSGRGLPNKYADMYCTYTIYLEEKETRTKTVSETSNPDFKHSKMFTFPVATQQLMDHLKNGNLTIKVMGKQRVRRSAMPRINGLTTKDMLKSDRAVFSKTANLMNGFQMNGRVVDPQKQSIIVELLLMKKTQARLQQKVDAVRKLVKEAENISKVRVSTSLLKEVLQANTPEQADTIIRKISDDPDGDNDGPGSSNSSSVCVLL</sequence>
<dbReference type="AlphaFoldDB" id="A0AAE1P1R7"/>
<evidence type="ECO:0000256" key="11">
    <source>
        <dbReference type="PROSITE-ProRule" id="PRU00283"/>
    </source>
</evidence>
<keyword evidence="2" id="KW-0813">Transport</keyword>
<keyword evidence="3 11" id="KW-0547">Nucleotide-binding</keyword>
<dbReference type="Proteomes" id="UP001292094">
    <property type="component" value="Unassembled WGS sequence"/>
</dbReference>
<evidence type="ECO:0000256" key="12">
    <source>
        <dbReference type="SAM" id="MobiDB-lite"/>
    </source>
</evidence>
<comment type="similarity">
    <text evidence="11">Belongs to the TRAFAC class myosin-kinesin ATPase superfamily. Kinesin family.</text>
</comment>
<organism evidence="15 16">
    <name type="scientific">Petrolisthes manimaculis</name>
    <dbReference type="NCBI Taxonomy" id="1843537"/>
    <lineage>
        <taxon>Eukaryota</taxon>
        <taxon>Metazoa</taxon>
        <taxon>Ecdysozoa</taxon>
        <taxon>Arthropoda</taxon>
        <taxon>Crustacea</taxon>
        <taxon>Multicrustacea</taxon>
        <taxon>Malacostraca</taxon>
        <taxon>Eumalacostraca</taxon>
        <taxon>Eucarida</taxon>
        <taxon>Decapoda</taxon>
        <taxon>Pleocyemata</taxon>
        <taxon>Anomura</taxon>
        <taxon>Galatheoidea</taxon>
        <taxon>Porcellanidae</taxon>
        <taxon>Petrolisthes</taxon>
    </lineage>
</organism>
<evidence type="ECO:0000256" key="7">
    <source>
        <dbReference type="ARBA" id="ARBA00023136"/>
    </source>
</evidence>
<dbReference type="InterPro" id="IPR001752">
    <property type="entry name" value="Kinesin_motor_dom"/>
</dbReference>
<keyword evidence="4 11" id="KW-0067">ATP-binding</keyword>
<dbReference type="FunFam" id="2.60.200.20:FF:000034">
    <property type="entry name" value="kinesin-like protein KIF28P"/>
    <property type="match status" value="1"/>
</dbReference>
<dbReference type="SUPFAM" id="SSF49879">
    <property type="entry name" value="SMAD/FHA domain"/>
    <property type="match status" value="1"/>
</dbReference>
<evidence type="ECO:0000256" key="10">
    <source>
        <dbReference type="ARBA" id="ARBA00079247"/>
    </source>
</evidence>
<dbReference type="SUPFAM" id="SSF49562">
    <property type="entry name" value="C2 domain (Calcium/lipid-binding domain, CaLB)"/>
    <property type="match status" value="1"/>
</dbReference>
<protein>
    <recommendedName>
        <fullName evidence="10">Kinesin-like protein 6</fullName>
    </recommendedName>
</protein>
<dbReference type="Gene3D" id="2.60.200.20">
    <property type="match status" value="1"/>
</dbReference>
<accession>A0AAE1P1R7</accession>
<feature type="region of interest" description="Disordered" evidence="12">
    <location>
        <begin position="933"/>
        <end position="952"/>
    </location>
</feature>
<evidence type="ECO:0000256" key="9">
    <source>
        <dbReference type="ARBA" id="ARBA00054688"/>
    </source>
</evidence>
<dbReference type="Pfam" id="PF00225">
    <property type="entry name" value="Kinesin"/>
    <property type="match status" value="1"/>
</dbReference>
<dbReference type="InterPro" id="IPR008984">
    <property type="entry name" value="SMAD_FHA_dom_sf"/>
</dbReference>
<keyword evidence="5" id="KW-0175">Coiled coil</keyword>
<evidence type="ECO:0000256" key="6">
    <source>
        <dbReference type="ARBA" id="ARBA00023128"/>
    </source>
</evidence>
<dbReference type="InterPro" id="IPR000008">
    <property type="entry name" value="C2_dom"/>
</dbReference>
<dbReference type="InterPro" id="IPR036961">
    <property type="entry name" value="Kinesin_motor_dom_sf"/>
</dbReference>
<feature type="domain" description="C2" evidence="13">
    <location>
        <begin position="730"/>
        <end position="852"/>
    </location>
</feature>
<evidence type="ECO:0000256" key="8">
    <source>
        <dbReference type="ARBA" id="ARBA00023175"/>
    </source>
</evidence>
<proteinExistence type="inferred from homology"/>
<dbReference type="GO" id="GO:0031966">
    <property type="term" value="C:mitochondrial membrane"/>
    <property type="evidence" value="ECO:0007669"/>
    <property type="project" value="UniProtKB-SubCell"/>
</dbReference>
<dbReference type="Pfam" id="PF00168">
    <property type="entry name" value="C2"/>
    <property type="match status" value="1"/>
</dbReference>
<evidence type="ECO:0000313" key="15">
    <source>
        <dbReference type="EMBL" id="KAK4299096.1"/>
    </source>
</evidence>
<evidence type="ECO:0000313" key="16">
    <source>
        <dbReference type="Proteomes" id="UP001292094"/>
    </source>
</evidence>
<dbReference type="Gene3D" id="3.40.850.10">
    <property type="entry name" value="Kinesin motor domain"/>
    <property type="match status" value="1"/>
</dbReference>
<dbReference type="GO" id="GO:0007018">
    <property type="term" value="P:microtubule-based movement"/>
    <property type="evidence" value="ECO:0007669"/>
    <property type="project" value="InterPro"/>
</dbReference>
<evidence type="ECO:0000256" key="1">
    <source>
        <dbReference type="ARBA" id="ARBA00004318"/>
    </source>
</evidence>
<reference evidence="15" key="1">
    <citation type="submission" date="2023-11" db="EMBL/GenBank/DDBJ databases">
        <title>Genome assemblies of two species of porcelain crab, Petrolisthes cinctipes and Petrolisthes manimaculis (Anomura: Porcellanidae).</title>
        <authorList>
            <person name="Angst P."/>
        </authorList>
    </citation>
    <scope>NUCLEOTIDE SEQUENCE</scope>
    <source>
        <strain evidence="15">PB745_02</strain>
        <tissue evidence="15">Gill</tissue>
    </source>
</reference>
<name>A0AAE1P1R7_9EUCA</name>
<dbReference type="SUPFAM" id="SSF52540">
    <property type="entry name" value="P-loop containing nucleoside triphosphate hydrolases"/>
    <property type="match status" value="1"/>
</dbReference>
<evidence type="ECO:0000256" key="2">
    <source>
        <dbReference type="ARBA" id="ARBA00022448"/>
    </source>
</evidence>
<dbReference type="GO" id="GO:0005524">
    <property type="term" value="F:ATP binding"/>
    <property type="evidence" value="ECO:0007669"/>
    <property type="project" value="UniProtKB-UniRule"/>
</dbReference>
<dbReference type="PROSITE" id="PS50004">
    <property type="entry name" value="C2"/>
    <property type="match status" value="1"/>
</dbReference>
<dbReference type="GO" id="GO:0008017">
    <property type="term" value="F:microtubule binding"/>
    <property type="evidence" value="ECO:0007669"/>
    <property type="project" value="InterPro"/>
</dbReference>
<evidence type="ECO:0000259" key="14">
    <source>
        <dbReference type="PROSITE" id="PS50067"/>
    </source>
</evidence>
<dbReference type="InterPro" id="IPR027417">
    <property type="entry name" value="P-loop_NTPase"/>
</dbReference>
<dbReference type="Gene3D" id="2.60.40.150">
    <property type="entry name" value="C2 domain"/>
    <property type="match status" value="1"/>
</dbReference>
<dbReference type="SMART" id="SM00129">
    <property type="entry name" value="KISc"/>
    <property type="match status" value="1"/>
</dbReference>
<dbReference type="FunFam" id="3.40.850.10:FF:000063">
    <property type="entry name" value="Kinesin-like protein"/>
    <property type="match status" value="1"/>
</dbReference>
<evidence type="ECO:0000256" key="5">
    <source>
        <dbReference type="ARBA" id="ARBA00023054"/>
    </source>
</evidence>
<evidence type="ECO:0000256" key="3">
    <source>
        <dbReference type="ARBA" id="ARBA00022741"/>
    </source>
</evidence>
<keyword evidence="6" id="KW-0496">Mitochondrion</keyword>
<dbReference type="PANTHER" id="PTHR47117">
    <property type="entry name" value="STAR-RELATED LIPID TRANSFER PROTEIN 9"/>
    <property type="match status" value="1"/>
</dbReference>
<comment type="function">
    <text evidence="9">Microtubule-dependent motor protein required for mitochondrion morphology and transport of mitochondria in neuronal cells.</text>
</comment>
<dbReference type="CDD" id="cd00030">
    <property type="entry name" value="C2"/>
    <property type="match status" value="1"/>
</dbReference>
<feature type="binding site" evidence="11">
    <location>
        <begin position="72"/>
        <end position="79"/>
    </location>
    <ligand>
        <name>ATP</name>
        <dbReference type="ChEBI" id="CHEBI:30616"/>
    </ligand>
</feature>
<evidence type="ECO:0000259" key="13">
    <source>
        <dbReference type="PROSITE" id="PS50004"/>
    </source>
</evidence>
<feature type="domain" description="Kinesin motor" evidence="14">
    <location>
        <begin position="1"/>
        <end position="318"/>
    </location>
</feature>
<dbReference type="Pfam" id="PF00498">
    <property type="entry name" value="FHA"/>
    <property type="match status" value="1"/>
</dbReference>
<gene>
    <name evidence="15" type="ORF">Pmani_028601</name>
</gene>